<dbReference type="Pfam" id="PF00392">
    <property type="entry name" value="GntR"/>
    <property type="match status" value="1"/>
</dbReference>
<evidence type="ECO:0000256" key="5">
    <source>
        <dbReference type="ARBA" id="ARBA00023163"/>
    </source>
</evidence>
<dbReference type="InterPro" id="IPR015421">
    <property type="entry name" value="PyrdxlP-dep_Trfase_major"/>
</dbReference>
<gene>
    <name evidence="7" type="ORF">Voc01_043880</name>
</gene>
<feature type="domain" description="HTH gntR-type" evidence="6">
    <location>
        <begin position="1"/>
        <end position="61"/>
    </location>
</feature>
<dbReference type="AlphaFoldDB" id="A0A8J3ZY33"/>
<dbReference type="SUPFAM" id="SSF46785">
    <property type="entry name" value="Winged helix' DNA-binding domain"/>
    <property type="match status" value="1"/>
</dbReference>
<comment type="caution">
    <text evidence="7">The sequence shown here is derived from an EMBL/GenBank/DDBJ whole genome shotgun (WGS) entry which is preliminary data.</text>
</comment>
<dbReference type="CDD" id="cd07377">
    <property type="entry name" value="WHTH_GntR"/>
    <property type="match status" value="1"/>
</dbReference>
<evidence type="ECO:0000259" key="6">
    <source>
        <dbReference type="PROSITE" id="PS50949"/>
    </source>
</evidence>
<keyword evidence="5" id="KW-0804">Transcription</keyword>
<dbReference type="Gene3D" id="3.40.640.10">
    <property type="entry name" value="Type I PLP-dependent aspartate aminotransferase-like (Major domain)"/>
    <property type="match status" value="1"/>
</dbReference>
<dbReference type="EMBL" id="BOPH01000062">
    <property type="protein sequence ID" value="GIJ69471.1"/>
    <property type="molecule type" value="Genomic_DNA"/>
</dbReference>
<dbReference type="Gene3D" id="1.10.10.10">
    <property type="entry name" value="Winged helix-like DNA-binding domain superfamily/Winged helix DNA-binding domain"/>
    <property type="match status" value="1"/>
</dbReference>
<comment type="similarity">
    <text evidence="1">In the C-terminal section; belongs to the class-I pyridoxal-phosphate-dependent aminotransferase family.</text>
</comment>
<dbReference type="InterPro" id="IPR036390">
    <property type="entry name" value="WH_DNA-bd_sf"/>
</dbReference>
<evidence type="ECO:0000313" key="8">
    <source>
        <dbReference type="Proteomes" id="UP000635606"/>
    </source>
</evidence>
<dbReference type="PANTHER" id="PTHR46577:SF1">
    <property type="entry name" value="HTH-TYPE TRANSCRIPTIONAL REGULATORY PROTEIN GABR"/>
    <property type="match status" value="1"/>
</dbReference>
<dbReference type="InterPro" id="IPR000524">
    <property type="entry name" value="Tscrpt_reg_HTH_GntR"/>
</dbReference>
<keyword evidence="4" id="KW-0238">DNA-binding</keyword>
<dbReference type="InterPro" id="IPR015424">
    <property type="entry name" value="PyrdxlP-dep_Trfase"/>
</dbReference>
<accession>A0A8J3ZY33</accession>
<evidence type="ECO:0000313" key="7">
    <source>
        <dbReference type="EMBL" id="GIJ69471.1"/>
    </source>
</evidence>
<name>A0A8J3ZY33_9ACTN</name>
<protein>
    <submittedName>
        <fullName evidence="7">GntR family transcriptional regulator</fullName>
    </submittedName>
</protein>
<evidence type="ECO:0000256" key="1">
    <source>
        <dbReference type="ARBA" id="ARBA00005384"/>
    </source>
</evidence>
<dbReference type="InterPro" id="IPR004839">
    <property type="entry name" value="Aminotransferase_I/II_large"/>
</dbReference>
<organism evidence="7 8">
    <name type="scientific">Virgisporangium ochraceum</name>
    <dbReference type="NCBI Taxonomy" id="65505"/>
    <lineage>
        <taxon>Bacteria</taxon>
        <taxon>Bacillati</taxon>
        <taxon>Actinomycetota</taxon>
        <taxon>Actinomycetes</taxon>
        <taxon>Micromonosporales</taxon>
        <taxon>Micromonosporaceae</taxon>
        <taxon>Virgisporangium</taxon>
    </lineage>
</organism>
<evidence type="ECO:0000256" key="2">
    <source>
        <dbReference type="ARBA" id="ARBA00022898"/>
    </source>
</evidence>
<dbReference type="InterPro" id="IPR036388">
    <property type="entry name" value="WH-like_DNA-bd_sf"/>
</dbReference>
<dbReference type="CDD" id="cd00609">
    <property type="entry name" value="AAT_like"/>
    <property type="match status" value="1"/>
</dbReference>
<dbReference type="PROSITE" id="PS50949">
    <property type="entry name" value="HTH_GNTR"/>
    <property type="match status" value="1"/>
</dbReference>
<reference evidence="7" key="1">
    <citation type="submission" date="2021-01" db="EMBL/GenBank/DDBJ databases">
        <title>Whole genome shotgun sequence of Virgisporangium ochraceum NBRC 16418.</title>
        <authorList>
            <person name="Komaki H."/>
            <person name="Tamura T."/>
        </authorList>
    </citation>
    <scope>NUCLEOTIDE SEQUENCE</scope>
    <source>
        <strain evidence="7">NBRC 16418</strain>
    </source>
</reference>
<dbReference type="GO" id="GO:0003700">
    <property type="term" value="F:DNA-binding transcription factor activity"/>
    <property type="evidence" value="ECO:0007669"/>
    <property type="project" value="InterPro"/>
</dbReference>
<sequence>MSVEFALTHGHLAPGDSLPPVRQLAGELGVSPNTVAAAYRQLRDRGLVETAGRNGTRVRHRPPLSARLAAKPSVPAGLVDLSAGEPDTDLLPDPGPALHRVAATVPRTGYSAGPYPELLERARTRLGPVPSEHLTVTAGALDGLERILTAHLRAGDRVAVEDPGWAALLDLVATLGLHPLPVPVDDDGPDAGALSDALRHGAKAVIITSRAQNPTGAAVSASRAAGLRAVLAPFPEVLVVEDDHAAELADEELHTLAGTTRNWAFLRSTSKPFGPDLRLAVLAGDATTVARVEGRMRLGAGWVSTILQRLVVELWSDSSASARVEAAKMDYAHRRLRLVALLRSRGVEARGRSGVNVWVPVADEVFAVTRVRDAGFAVAPGSLFRVGAPPAVRVSVGRLRPEMYAPLVDALVGAVRPSRRVHQPV</sequence>
<keyword evidence="8" id="KW-1185">Reference proteome</keyword>
<dbReference type="SMART" id="SM00345">
    <property type="entry name" value="HTH_GNTR"/>
    <property type="match status" value="1"/>
</dbReference>
<dbReference type="GO" id="GO:0030170">
    <property type="term" value="F:pyridoxal phosphate binding"/>
    <property type="evidence" value="ECO:0007669"/>
    <property type="project" value="InterPro"/>
</dbReference>
<keyword evidence="3" id="KW-0805">Transcription regulation</keyword>
<dbReference type="Pfam" id="PF00155">
    <property type="entry name" value="Aminotran_1_2"/>
    <property type="match status" value="1"/>
</dbReference>
<keyword evidence="2" id="KW-0663">Pyridoxal phosphate</keyword>
<proteinExistence type="inferred from homology"/>
<dbReference type="InterPro" id="IPR051446">
    <property type="entry name" value="HTH_trans_reg/aminotransferase"/>
</dbReference>
<dbReference type="SUPFAM" id="SSF53383">
    <property type="entry name" value="PLP-dependent transferases"/>
    <property type="match status" value="1"/>
</dbReference>
<dbReference type="GO" id="GO:0003677">
    <property type="term" value="F:DNA binding"/>
    <property type="evidence" value="ECO:0007669"/>
    <property type="project" value="UniProtKB-KW"/>
</dbReference>
<dbReference type="Proteomes" id="UP000635606">
    <property type="component" value="Unassembled WGS sequence"/>
</dbReference>
<evidence type="ECO:0000256" key="3">
    <source>
        <dbReference type="ARBA" id="ARBA00023015"/>
    </source>
</evidence>
<evidence type="ECO:0000256" key="4">
    <source>
        <dbReference type="ARBA" id="ARBA00023125"/>
    </source>
</evidence>
<dbReference type="PANTHER" id="PTHR46577">
    <property type="entry name" value="HTH-TYPE TRANSCRIPTIONAL REGULATORY PROTEIN GABR"/>
    <property type="match status" value="1"/>
</dbReference>